<reference evidence="2" key="2">
    <citation type="submission" date="2013-01" db="EMBL/GenBank/DDBJ databases">
        <title>The wheat powdery mildew genome reveals unique evolution of an obligate biotroph.</title>
        <authorList>
            <person name="Oberhaensli S."/>
            <person name="Wicker T."/>
            <person name="Keller B."/>
        </authorList>
    </citation>
    <scope>NUCLEOTIDE SEQUENCE</scope>
    <source>
        <strain evidence="2">96224</strain>
    </source>
</reference>
<feature type="non-terminal residue" evidence="3">
    <location>
        <position position="1"/>
    </location>
</feature>
<dbReference type="Proteomes" id="UP000053110">
    <property type="component" value="Unassembled WGS sequence"/>
</dbReference>
<accession>A0A061HRH5</accession>
<reference evidence="3" key="3">
    <citation type="submission" date="2018-07" db="EMBL/GenBank/DDBJ databases">
        <authorList>
            <person name="Quirk P.G."/>
            <person name="Krulwich T.A."/>
        </authorList>
    </citation>
    <scope>NUCLEOTIDE SEQUENCE</scope>
    <source>
        <strain evidence="3">96224</strain>
    </source>
</reference>
<reference evidence="4" key="1">
    <citation type="journal article" date="2013" name="Nat. Genet.">
        <title>The wheat powdery mildew genome shows the unique evolution of an obligate biotroph.</title>
        <authorList>
            <person name="Wicker T."/>
            <person name="Oberhaensli S."/>
            <person name="Parlange F."/>
            <person name="Buchmann J.P."/>
            <person name="Shatalina M."/>
            <person name="Roffler S."/>
            <person name="Ben-David R."/>
            <person name="Dolezel J."/>
            <person name="Simkova H."/>
            <person name="Schulze-Lefert P."/>
            <person name="Spanu P.D."/>
            <person name="Bruggmann R."/>
            <person name="Amselem J."/>
            <person name="Quesneville H."/>
            <person name="Ver Loren van Themaat E."/>
            <person name="Paape T."/>
            <person name="Shimizu K.K."/>
            <person name="Keller B."/>
        </authorList>
    </citation>
    <scope>NUCLEOTIDE SEQUENCE [LARGE SCALE GENOMIC DNA]</scope>
    <source>
        <strain evidence="4">96224</strain>
    </source>
</reference>
<sequence>ISPAHSTMFCGDETSQSRDEHGQNTRYHHPRPWPRLAPLPPRRQIIKRNGSHGPSAYLIRAIRRHSARKNPVVVRKCSLERCKELYTSIPTQGDLATAMARLDISGLDCALWVPKDVSVMYSTEGIGSESSIRNVGMESRHSPTQYVTAQSSLVTLSILYMKTRTIRASGPSPLKPVGLRILTGLSLAPPERRPH</sequence>
<name>A0A061HRH5_BLUGR</name>
<evidence type="ECO:0000256" key="1">
    <source>
        <dbReference type="SAM" id="MobiDB-lite"/>
    </source>
</evidence>
<evidence type="ECO:0000313" key="4">
    <source>
        <dbReference type="Proteomes" id="UP000053110"/>
    </source>
</evidence>
<evidence type="ECO:0000313" key="2">
    <source>
        <dbReference type="EMBL" id="EPQ67185.1"/>
    </source>
</evidence>
<feature type="region of interest" description="Disordered" evidence="1">
    <location>
        <begin position="1"/>
        <end position="39"/>
    </location>
</feature>
<dbReference type="AlphaFoldDB" id="A0A061HRH5"/>
<dbReference type="HOGENOM" id="CLU_1229751_0_0_1"/>
<proteinExistence type="predicted"/>
<evidence type="ECO:0000313" key="3">
    <source>
        <dbReference type="EMBL" id="SUZ07618.1"/>
    </source>
</evidence>
<organism evidence="3">
    <name type="scientific">Blumeria graminis f. sp. tritici 96224</name>
    <dbReference type="NCBI Taxonomy" id="1268274"/>
    <lineage>
        <taxon>Eukaryota</taxon>
        <taxon>Fungi</taxon>
        <taxon>Dikarya</taxon>
        <taxon>Ascomycota</taxon>
        <taxon>Pezizomycotina</taxon>
        <taxon>Leotiomycetes</taxon>
        <taxon>Erysiphales</taxon>
        <taxon>Erysiphaceae</taxon>
        <taxon>Blumeria</taxon>
    </lineage>
</organism>
<gene>
    <name evidence="2" type="ORF">BGT96224_4294</name>
    <name evidence="3" type="ORF">BGT96224V2_LOCUS557</name>
</gene>
<dbReference type="EMBL" id="KE373823">
    <property type="protein sequence ID" value="EPQ67185.1"/>
    <property type="molecule type" value="Genomic_DNA"/>
</dbReference>
<dbReference type="EMBL" id="UIGY01000001">
    <property type="protein sequence ID" value="SUZ07618.1"/>
    <property type="molecule type" value="Genomic_DNA"/>
</dbReference>
<protein>
    <submittedName>
        <fullName evidence="3">Bgt-4294</fullName>
    </submittedName>
</protein>
<dbReference type="OrthoDB" id="10370279at2759"/>